<dbReference type="Gene3D" id="3.40.50.12500">
    <property type="match status" value="1"/>
</dbReference>
<comment type="similarity">
    <text evidence="1">Belongs to the HyuE racemase family.</text>
</comment>
<organism evidence="2 3">
    <name type="scientific">Microlunatus parietis</name>
    <dbReference type="NCBI Taxonomy" id="682979"/>
    <lineage>
        <taxon>Bacteria</taxon>
        <taxon>Bacillati</taxon>
        <taxon>Actinomycetota</taxon>
        <taxon>Actinomycetes</taxon>
        <taxon>Propionibacteriales</taxon>
        <taxon>Propionibacteriaceae</taxon>
        <taxon>Microlunatus</taxon>
    </lineage>
</organism>
<evidence type="ECO:0000256" key="1">
    <source>
        <dbReference type="ARBA" id="ARBA00038414"/>
    </source>
</evidence>
<dbReference type="InterPro" id="IPR053714">
    <property type="entry name" value="Iso_Racemase_Enz_sf"/>
</dbReference>
<dbReference type="AlphaFoldDB" id="A0A7Y9LF53"/>
<dbReference type="Pfam" id="PF01177">
    <property type="entry name" value="Asp_Glu_race"/>
    <property type="match status" value="1"/>
</dbReference>
<comment type="caution">
    <text evidence="2">The sequence shown here is derived from an EMBL/GenBank/DDBJ whole genome shotgun (WGS) entry which is preliminary data.</text>
</comment>
<evidence type="ECO:0000313" key="3">
    <source>
        <dbReference type="Proteomes" id="UP000569914"/>
    </source>
</evidence>
<sequence>MTRIAFIHTGAVVIPTFAALARTHLPDVEVQHLLDDKIVADLGRDAAATHVADRLQALGRAAVDAGSSAVIFSCSSISGYATELQQRLGVPVLRIDEAMADRAVAVGSRIAVIATLPTTLRPTAALLRERAELAGRPVELAERVVDRAFQAVSSGDQAGHDRLVGAAIIELAEEHDVIVLAQASMAGAAAAVQVGVEVLTSPELGVRRAAEVVGTLDRATP</sequence>
<dbReference type="InterPro" id="IPR015942">
    <property type="entry name" value="Asp/Glu/hydantoin_racemase"/>
</dbReference>
<protein>
    <submittedName>
        <fullName evidence="2">Asp/Glu/hydantoin racemase</fullName>
    </submittedName>
</protein>
<dbReference type="GO" id="GO:0047661">
    <property type="term" value="F:amino-acid racemase activity"/>
    <property type="evidence" value="ECO:0007669"/>
    <property type="project" value="InterPro"/>
</dbReference>
<dbReference type="EMBL" id="JACCBU010000001">
    <property type="protein sequence ID" value="NYE74503.1"/>
    <property type="molecule type" value="Genomic_DNA"/>
</dbReference>
<proteinExistence type="inferred from homology"/>
<name>A0A7Y9LF53_9ACTN</name>
<accession>A0A7Y9LF53</accession>
<gene>
    <name evidence="2" type="ORF">BKA15_005832</name>
</gene>
<evidence type="ECO:0000313" key="2">
    <source>
        <dbReference type="EMBL" id="NYE74503.1"/>
    </source>
</evidence>
<dbReference type="RefSeq" id="WP_179756858.1">
    <property type="nucleotide sequence ID" value="NZ_JACCBU010000001.1"/>
</dbReference>
<reference evidence="2 3" key="1">
    <citation type="submission" date="2020-07" db="EMBL/GenBank/DDBJ databases">
        <title>Sequencing the genomes of 1000 actinobacteria strains.</title>
        <authorList>
            <person name="Klenk H.-P."/>
        </authorList>
    </citation>
    <scope>NUCLEOTIDE SEQUENCE [LARGE SCALE GENOMIC DNA]</scope>
    <source>
        <strain evidence="2 3">DSM 22083</strain>
    </source>
</reference>
<dbReference type="Proteomes" id="UP000569914">
    <property type="component" value="Unassembled WGS sequence"/>
</dbReference>
<keyword evidence="3" id="KW-1185">Reference proteome</keyword>